<proteinExistence type="predicted"/>
<gene>
    <name evidence="2" type="ORF">K8V30_05065</name>
</gene>
<keyword evidence="1" id="KW-0472">Membrane</keyword>
<protein>
    <submittedName>
        <fullName evidence="2">YybS family protein</fullName>
    </submittedName>
</protein>
<feature type="transmembrane region" description="Helical" evidence="1">
    <location>
        <begin position="101"/>
        <end position="126"/>
    </location>
</feature>
<organism evidence="2 3">
    <name type="scientific">Metalysinibacillus jejuensis</name>
    <dbReference type="NCBI Taxonomy" id="914327"/>
    <lineage>
        <taxon>Bacteria</taxon>
        <taxon>Bacillati</taxon>
        <taxon>Bacillota</taxon>
        <taxon>Bacilli</taxon>
        <taxon>Bacillales</taxon>
        <taxon>Caryophanaceae</taxon>
        <taxon>Metalysinibacillus</taxon>
    </lineage>
</organism>
<feature type="transmembrane region" description="Helical" evidence="1">
    <location>
        <begin position="59"/>
        <end position="89"/>
    </location>
</feature>
<feature type="transmembrane region" description="Helical" evidence="1">
    <location>
        <begin position="275"/>
        <end position="297"/>
    </location>
</feature>
<dbReference type="InterPro" id="IPR018710">
    <property type="entry name" value="DUF2232"/>
</dbReference>
<dbReference type="PANTHER" id="PTHR41324:SF1">
    <property type="entry name" value="DUF2232 DOMAIN-CONTAINING PROTEIN"/>
    <property type="match status" value="1"/>
</dbReference>
<accession>A0A921T5F5</accession>
<evidence type="ECO:0000313" key="3">
    <source>
        <dbReference type="Proteomes" id="UP000700212"/>
    </source>
</evidence>
<dbReference type="Proteomes" id="UP000700212">
    <property type="component" value="Unassembled WGS sequence"/>
</dbReference>
<name>A0A921T5F5_9BACL</name>
<feature type="transmembrane region" description="Helical" evidence="1">
    <location>
        <begin position="12"/>
        <end position="39"/>
    </location>
</feature>
<comment type="caution">
    <text evidence="2">The sequence shown here is derived from an EMBL/GenBank/DDBJ whole genome shotgun (WGS) entry which is preliminary data.</text>
</comment>
<keyword evidence="1" id="KW-1133">Transmembrane helix</keyword>
<dbReference type="EMBL" id="DYTV01000064">
    <property type="protein sequence ID" value="HJH11059.1"/>
    <property type="molecule type" value="Genomic_DNA"/>
</dbReference>
<sequence length="313" mass="34321">MPSTKNQSLVYGAMMTALFVILLFMTVYIPVVSFFTAFITPLPLMWYGAKFTPKQTVLVATVSIIVGTLLGGIIVAPTALSFAVIGVVIGMGIRANYSKVALLMATGLTVLTVTVVMYMVLIQFLAIDVIKEMLATTRESYLAMNEAFLATSGKEAMSVADINQLMTLLEALVPALVTLSSFLVAFMMLSINLPILRRLSVQVPKFSPFKDMRLPRSILWYYLVVVTVKLFVNPEIGTTLYTVTYNFDVVLSVLLVLQAFSLIQYYLAAKGIAQTVGVIVCVLLVPLFPLLVLVGVLDLGMDIRTFITNKTNR</sequence>
<keyword evidence="1" id="KW-0812">Transmembrane</keyword>
<feature type="transmembrane region" description="Helical" evidence="1">
    <location>
        <begin position="249"/>
        <end position="268"/>
    </location>
</feature>
<evidence type="ECO:0000256" key="1">
    <source>
        <dbReference type="SAM" id="Phobius"/>
    </source>
</evidence>
<dbReference type="Pfam" id="PF09991">
    <property type="entry name" value="DUF2232"/>
    <property type="match status" value="1"/>
</dbReference>
<dbReference type="PANTHER" id="PTHR41324">
    <property type="entry name" value="MEMBRANE PROTEIN-RELATED"/>
    <property type="match status" value="1"/>
</dbReference>
<evidence type="ECO:0000313" key="2">
    <source>
        <dbReference type="EMBL" id="HJH11059.1"/>
    </source>
</evidence>
<reference evidence="2" key="1">
    <citation type="journal article" date="2021" name="PeerJ">
        <title>Extensive microbial diversity within the chicken gut microbiome revealed by metagenomics and culture.</title>
        <authorList>
            <person name="Gilroy R."/>
            <person name="Ravi A."/>
            <person name="Getino M."/>
            <person name="Pursley I."/>
            <person name="Horton D.L."/>
            <person name="Alikhan N.F."/>
            <person name="Baker D."/>
            <person name="Gharbi K."/>
            <person name="Hall N."/>
            <person name="Watson M."/>
            <person name="Adriaenssens E.M."/>
            <person name="Foster-Nyarko E."/>
            <person name="Jarju S."/>
            <person name="Secka A."/>
            <person name="Antonio M."/>
            <person name="Oren A."/>
            <person name="Chaudhuri R.R."/>
            <person name="La Ragione R."/>
            <person name="Hildebrand F."/>
            <person name="Pallen M.J."/>
        </authorList>
    </citation>
    <scope>NUCLEOTIDE SEQUENCE</scope>
    <source>
        <strain evidence="2">CHK160-4876</strain>
    </source>
</reference>
<feature type="transmembrane region" description="Helical" evidence="1">
    <location>
        <begin position="171"/>
        <end position="196"/>
    </location>
</feature>
<feature type="transmembrane region" description="Helical" evidence="1">
    <location>
        <begin position="217"/>
        <end position="237"/>
    </location>
</feature>
<dbReference type="AlphaFoldDB" id="A0A921T5F5"/>
<reference evidence="2" key="2">
    <citation type="submission" date="2021-09" db="EMBL/GenBank/DDBJ databases">
        <authorList>
            <person name="Gilroy R."/>
        </authorList>
    </citation>
    <scope>NUCLEOTIDE SEQUENCE</scope>
    <source>
        <strain evidence="2">CHK160-4876</strain>
    </source>
</reference>